<organism evidence="1 2">
    <name type="scientific">Prunus dulcis</name>
    <name type="common">Almond</name>
    <name type="synonym">Amygdalus dulcis</name>
    <dbReference type="NCBI Taxonomy" id="3755"/>
    <lineage>
        <taxon>Eukaryota</taxon>
        <taxon>Viridiplantae</taxon>
        <taxon>Streptophyta</taxon>
        <taxon>Embryophyta</taxon>
        <taxon>Tracheophyta</taxon>
        <taxon>Spermatophyta</taxon>
        <taxon>Magnoliopsida</taxon>
        <taxon>eudicotyledons</taxon>
        <taxon>Gunneridae</taxon>
        <taxon>Pentapetalae</taxon>
        <taxon>rosids</taxon>
        <taxon>fabids</taxon>
        <taxon>Rosales</taxon>
        <taxon>Rosaceae</taxon>
        <taxon>Amygdaloideae</taxon>
        <taxon>Amygdaleae</taxon>
        <taxon>Prunus</taxon>
    </lineage>
</organism>
<evidence type="ECO:0000313" key="2">
    <source>
        <dbReference type="Proteomes" id="UP001054821"/>
    </source>
</evidence>
<protein>
    <submittedName>
        <fullName evidence="1">Uncharacterized protein</fullName>
    </submittedName>
</protein>
<proteinExistence type="predicted"/>
<dbReference type="Proteomes" id="UP001054821">
    <property type="component" value="Chromosome 6"/>
</dbReference>
<accession>A0AAD4VER4</accession>
<dbReference type="AlphaFoldDB" id="A0AAD4VER4"/>
<keyword evidence="2" id="KW-1185">Reference proteome</keyword>
<evidence type="ECO:0000313" key="1">
    <source>
        <dbReference type="EMBL" id="KAI5323705.1"/>
    </source>
</evidence>
<gene>
    <name evidence="1" type="ORF">L3X38_032777</name>
</gene>
<dbReference type="EMBL" id="JAJFAZ020000006">
    <property type="protein sequence ID" value="KAI5323705.1"/>
    <property type="molecule type" value="Genomic_DNA"/>
</dbReference>
<reference evidence="1 2" key="1">
    <citation type="journal article" date="2022" name="G3 (Bethesda)">
        <title>Whole-genome sequence and methylome profiling of the almond [Prunus dulcis (Mill.) D.A. Webb] cultivar 'Nonpareil'.</title>
        <authorList>
            <person name="D'Amico-Willman K.M."/>
            <person name="Ouma W.Z."/>
            <person name="Meulia T."/>
            <person name="Sideli G.M."/>
            <person name="Gradziel T.M."/>
            <person name="Fresnedo-Ramirez J."/>
        </authorList>
    </citation>
    <scope>NUCLEOTIDE SEQUENCE [LARGE SCALE GENOMIC DNA]</scope>
    <source>
        <strain evidence="1">Clone GOH B32 T37-40</strain>
    </source>
</reference>
<comment type="caution">
    <text evidence="1">The sequence shown here is derived from an EMBL/GenBank/DDBJ whole genome shotgun (WGS) entry which is preliminary data.</text>
</comment>
<name>A0AAD4VER4_PRUDU</name>
<sequence>MPCSKSFGRKFRQLEEAPRVNDIVVWQKESWRKSVFGGLELVLQASSFGIPPSFGAFPSAPRHHLAPHHHVVHTVPFADLSDVSEAFDTSPCMACMAKPPFQPMEPPFNHIERVSIYGLHGQATISAQGTTFQSR</sequence>